<dbReference type="GO" id="GO:0016740">
    <property type="term" value="F:transferase activity"/>
    <property type="evidence" value="ECO:0007669"/>
    <property type="project" value="UniProtKB-ARBA"/>
</dbReference>
<dbReference type="InterPro" id="IPR006195">
    <property type="entry name" value="aa-tRNA-synth_II"/>
</dbReference>
<keyword evidence="2 8" id="KW-0963">Cytoplasm</keyword>
<evidence type="ECO:0000256" key="2">
    <source>
        <dbReference type="ARBA" id="ARBA00022490"/>
    </source>
</evidence>
<dbReference type="GO" id="GO:0005524">
    <property type="term" value="F:ATP binding"/>
    <property type="evidence" value="ECO:0007669"/>
    <property type="project" value="UniProtKB-UniRule"/>
</dbReference>
<protein>
    <recommendedName>
        <fullName evidence="8">Histidine--tRNA ligase</fullName>
        <ecNumber evidence="8">6.1.1.21</ecNumber>
    </recommendedName>
    <alternativeName>
        <fullName evidence="8">Histidyl-tRNA synthetase</fullName>
        <shortName evidence="8">HisRS</shortName>
    </alternativeName>
</protein>
<dbReference type="RefSeq" id="WP_080024252.1">
    <property type="nucleotide sequence ID" value="NZ_LTAY01000111.1"/>
</dbReference>
<comment type="catalytic activity">
    <reaction evidence="7 8">
        <text>tRNA(His) + L-histidine + ATP = L-histidyl-tRNA(His) + AMP + diphosphate + H(+)</text>
        <dbReference type="Rhea" id="RHEA:17313"/>
        <dbReference type="Rhea" id="RHEA-COMP:9665"/>
        <dbReference type="Rhea" id="RHEA-COMP:9689"/>
        <dbReference type="ChEBI" id="CHEBI:15378"/>
        <dbReference type="ChEBI" id="CHEBI:30616"/>
        <dbReference type="ChEBI" id="CHEBI:33019"/>
        <dbReference type="ChEBI" id="CHEBI:57595"/>
        <dbReference type="ChEBI" id="CHEBI:78442"/>
        <dbReference type="ChEBI" id="CHEBI:78527"/>
        <dbReference type="ChEBI" id="CHEBI:456215"/>
        <dbReference type="EC" id="6.1.1.21"/>
    </reaction>
</comment>
<evidence type="ECO:0000313" key="12">
    <source>
        <dbReference type="Proteomes" id="UP000191448"/>
    </source>
</evidence>
<dbReference type="Pfam" id="PF03129">
    <property type="entry name" value="HGTP_anticodon"/>
    <property type="match status" value="1"/>
</dbReference>
<evidence type="ECO:0000256" key="3">
    <source>
        <dbReference type="ARBA" id="ARBA00022741"/>
    </source>
</evidence>
<gene>
    <name evidence="11" type="primary">hisS_2</name>
    <name evidence="8" type="synonym">hisS</name>
    <name evidence="11" type="ORF">CLTHE_31760</name>
</gene>
<evidence type="ECO:0000256" key="7">
    <source>
        <dbReference type="ARBA" id="ARBA00047639"/>
    </source>
</evidence>
<keyword evidence="5 8" id="KW-0648">Protein biosynthesis</keyword>
<organism evidence="11 12">
    <name type="scientific">Clostridium thermobutyricum DSM 4928</name>
    <dbReference type="NCBI Taxonomy" id="1121339"/>
    <lineage>
        <taxon>Bacteria</taxon>
        <taxon>Bacillati</taxon>
        <taxon>Bacillota</taxon>
        <taxon>Clostridia</taxon>
        <taxon>Eubacteriales</taxon>
        <taxon>Clostridiaceae</taxon>
        <taxon>Clostridium</taxon>
    </lineage>
</organism>
<feature type="binding site" evidence="9">
    <location>
        <position position="112"/>
    </location>
    <ligand>
        <name>L-histidine</name>
        <dbReference type="ChEBI" id="CHEBI:57595"/>
    </ligand>
</feature>
<evidence type="ECO:0000256" key="8">
    <source>
        <dbReference type="HAMAP-Rule" id="MF_00127"/>
    </source>
</evidence>
<keyword evidence="6 8" id="KW-0030">Aminoacyl-tRNA synthetase</keyword>
<evidence type="ECO:0000256" key="6">
    <source>
        <dbReference type="ARBA" id="ARBA00023146"/>
    </source>
</evidence>
<dbReference type="SUPFAM" id="SSF52954">
    <property type="entry name" value="Class II aaRS ABD-related"/>
    <property type="match status" value="1"/>
</dbReference>
<keyword evidence="8 11" id="KW-0436">Ligase</keyword>
<dbReference type="InterPro" id="IPR036621">
    <property type="entry name" value="Anticodon-bd_dom_sf"/>
</dbReference>
<feature type="domain" description="Aminoacyl-transfer RNA synthetases class-II family profile" evidence="10">
    <location>
        <begin position="24"/>
        <end position="354"/>
    </location>
</feature>
<dbReference type="InterPro" id="IPR015807">
    <property type="entry name" value="His-tRNA-ligase"/>
</dbReference>
<feature type="binding site" evidence="9">
    <location>
        <position position="126"/>
    </location>
    <ligand>
        <name>L-histidine</name>
        <dbReference type="ChEBI" id="CHEBI:57595"/>
    </ligand>
</feature>
<dbReference type="AlphaFoldDB" id="A0A1V4SL87"/>
<dbReference type="PANTHER" id="PTHR11476:SF7">
    <property type="entry name" value="HISTIDINE--TRNA LIGASE"/>
    <property type="match status" value="1"/>
</dbReference>
<evidence type="ECO:0000256" key="5">
    <source>
        <dbReference type="ARBA" id="ARBA00022917"/>
    </source>
</evidence>
<evidence type="ECO:0000259" key="10">
    <source>
        <dbReference type="PROSITE" id="PS50862"/>
    </source>
</evidence>
<dbReference type="PIRSF" id="PIRSF001549">
    <property type="entry name" value="His-tRNA_synth"/>
    <property type="match status" value="1"/>
</dbReference>
<feature type="binding site" evidence="9">
    <location>
        <begin position="82"/>
        <end position="84"/>
    </location>
    <ligand>
        <name>L-histidine</name>
        <dbReference type="ChEBI" id="CHEBI:57595"/>
    </ligand>
</feature>
<dbReference type="EMBL" id="LTAY01000111">
    <property type="protein sequence ID" value="OPX44652.1"/>
    <property type="molecule type" value="Genomic_DNA"/>
</dbReference>
<dbReference type="Gene3D" id="3.30.930.10">
    <property type="entry name" value="Bira Bifunctional Protein, Domain 2"/>
    <property type="match status" value="1"/>
</dbReference>
<dbReference type="GO" id="GO:0140096">
    <property type="term" value="F:catalytic activity, acting on a protein"/>
    <property type="evidence" value="ECO:0007669"/>
    <property type="project" value="UniProtKB-ARBA"/>
</dbReference>
<evidence type="ECO:0000256" key="9">
    <source>
        <dbReference type="PIRSR" id="PIRSR001549-1"/>
    </source>
</evidence>
<dbReference type="GO" id="GO:0006427">
    <property type="term" value="P:histidyl-tRNA aminoacylation"/>
    <property type="evidence" value="ECO:0007669"/>
    <property type="project" value="UniProtKB-UniRule"/>
</dbReference>
<dbReference type="GO" id="GO:0004821">
    <property type="term" value="F:histidine-tRNA ligase activity"/>
    <property type="evidence" value="ECO:0007669"/>
    <property type="project" value="UniProtKB-UniRule"/>
</dbReference>
<feature type="binding site" evidence="9">
    <location>
        <position position="276"/>
    </location>
    <ligand>
        <name>L-histidine</name>
        <dbReference type="ChEBI" id="CHEBI:57595"/>
    </ligand>
</feature>
<keyword evidence="3 8" id="KW-0547">Nucleotide-binding</keyword>
<dbReference type="InterPro" id="IPR041715">
    <property type="entry name" value="HisRS-like_core"/>
</dbReference>
<dbReference type="HAMAP" id="MF_00127">
    <property type="entry name" value="His_tRNA_synth"/>
    <property type="match status" value="1"/>
</dbReference>
<feature type="binding site" evidence="9">
    <location>
        <begin position="280"/>
        <end position="281"/>
    </location>
    <ligand>
        <name>L-histidine</name>
        <dbReference type="ChEBI" id="CHEBI:57595"/>
    </ligand>
</feature>
<dbReference type="Pfam" id="PF13393">
    <property type="entry name" value="tRNA-synt_His"/>
    <property type="match status" value="1"/>
</dbReference>
<comment type="subunit">
    <text evidence="8">Homodimer.</text>
</comment>
<dbReference type="OrthoDB" id="9800814at2"/>
<accession>A0A1V4SL87</accession>
<dbReference type="EC" id="6.1.1.21" evidence="8"/>
<dbReference type="SUPFAM" id="SSF55681">
    <property type="entry name" value="Class II aaRS and biotin synthetases"/>
    <property type="match status" value="1"/>
</dbReference>
<dbReference type="Gene3D" id="3.40.50.800">
    <property type="entry name" value="Anticodon-binding domain"/>
    <property type="match status" value="1"/>
</dbReference>
<evidence type="ECO:0000256" key="4">
    <source>
        <dbReference type="ARBA" id="ARBA00022840"/>
    </source>
</evidence>
<evidence type="ECO:0000256" key="1">
    <source>
        <dbReference type="ARBA" id="ARBA00008226"/>
    </source>
</evidence>
<reference evidence="11 12" key="1">
    <citation type="submission" date="2016-02" db="EMBL/GenBank/DDBJ databases">
        <title>Genome sequence of Clostridium thermobutyricum DSM 4928.</title>
        <authorList>
            <person name="Poehlein A."/>
            <person name="Daniel R."/>
        </authorList>
    </citation>
    <scope>NUCLEOTIDE SEQUENCE [LARGE SCALE GENOMIC DNA]</scope>
    <source>
        <strain evidence="11 12">DSM 4928</strain>
    </source>
</reference>
<dbReference type="PROSITE" id="PS50862">
    <property type="entry name" value="AA_TRNA_LIGASE_II"/>
    <property type="match status" value="1"/>
</dbReference>
<dbReference type="InterPro" id="IPR045864">
    <property type="entry name" value="aa-tRNA-synth_II/BPL/LPL"/>
</dbReference>
<dbReference type="CDD" id="cd00773">
    <property type="entry name" value="HisRS-like_core"/>
    <property type="match status" value="1"/>
</dbReference>
<dbReference type="NCBIfam" id="TIGR00442">
    <property type="entry name" value="hisS"/>
    <property type="match status" value="1"/>
</dbReference>
<evidence type="ECO:0000313" key="11">
    <source>
        <dbReference type="EMBL" id="OPX44652.1"/>
    </source>
</evidence>
<comment type="caution">
    <text evidence="11">The sequence shown here is derived from an EMBL/GenBank/DDBJ whole genome shotgun (WGS) entry which is preliminary data.</text>
</comment>
<sequence length="431" mass="50019">MEKKIIKPSILAGFMELLPKEQEIFNDIVDKITGVYKKNGCLSIDTPIIEKSEVLLAKTGGETEKQVYSFQKGKNNLALRFDLTVPFARYVAQYYNELTFPFKRYQIGKVYRGERNQRGRYREFYQCDVDVIGKENLSINNDAWVINLADKAFKEIGLVNYKFQISNRKILKGILNYLNIDKSIDVMILIDKYEKIGKENFKSELKEIIGEEKSKYINRILDIRGTNKEILKELSKFNIENSDFIEGIEELKNVIKFLEVLGVNKDRFEINLKIIRGLDYYTGTVFETILIGNENYGSICSGGRYDNLAENYTKNILPGVGISIGITRLFFILKEIGFIEKYKIENKLEYLIIPIGDTIDYCVEVLRYLQQKNYSVSIYFENDSLKKKMIYANKIGIENVILIGEEEINKNEIRVKNMISGDNISINYRNL</sequence>
<comment type="similarity">
    <text evidence="1 8">Belongs to the class-II aminoacyl-tRNA synthetase family.</text>
</comment>
<name>A0A1V4SL87_9CLOT</name>
<dbReference type="PANTHER" id="PTHR11476">
    <property type="entry name" value="HISTIDYL-TRNA SYNTHETASE"/>
    <property type="match status" value="1"/>
</dbReference>
<proteinExistence type="inferred from homology"/>
<keyword evidence="4 8" id="KW-0067">ATP-binding</keyword>
<comment type="subcellular location">
    <subcellularLocation>
        <location evidence="8">Cytoplasm</location>
    </subcellularLocation>
</comment>
<feature type="binding site" evidence="9">
    <location>
        <position position="130"/>
    </location>
    <ligand>
        <name>L-histidine</name>
        <dbReference type="ChEBI" id="CHEBI:57595"/>
    </ligand>
</feature>
<dbReference type="Proteomes" id="UP000191448">
    <property type="component" value="Unassembled WGS sequence"/>
</dbReference>
<dbReference type="InterPro" id="IPR004516">
    <property type="entry name" value="HisRS/HisZ"/>
</dbReference>
<dbReference type="GO" id="GO:0005737">
    <property type="term" value="C:cytoplasm"/>
    <property type="evidence" value="ECO:0007669"/>
    <property type="project" value="UniProtKB-SubCell"/>
</dbReference>
<dbReference type="InterPro" id="IPR004154">
    <property type="entry name" value="Anticodon-bd"/>
</dbReference>